<evidence type="ECO:0000313" key="1">
    <source>
        <dbReference type="EMBL" id="CAB4153718.1"/>
    </source>
</evidence>
<gene>
    <name evidence="1" type="ORF">UFOVP634_19</name>
</gene>
<organism evidence="1">
    <name type="scientific">uncultured Caudovirales phage</name>
    <dbReference type="NCBI Taxonomy" id="2100421"/>
    <lineage>
        <taxon>Viruses</taxon>
        <taxon>Duplodnaviria</taxon>
        <taxon>Heunggongvirae</taxon>
        <taxon>Uroviricota</taxon>
        <taxon>Caudoviricetes</taxon>
        <taxon>Peduoviridae</taxon>
        <taxon>Maltschvirus</taxon>
        <taxon>Maltschvirus maltsch</taxon>
    </lineage>
</organism>
<protein>
    <submittedName>
        <fullName evidence="1">Uncharacterized protein</fullName>
    </submittedName>
</protein>
<proteinExistence type="predicted"/>
<name>A0A6J5N4J7_9CAUD</name>
<sequence>MSKETLDRLLNKWISRKLLVFLVASIGLFLANITSRDWVIIATAYISIQGFTDIVAKLKP</sequence>
<dbReference type="EMBL" id="LR796598">
    <property type="protein sequence ID" value="CAB4153718.1"/>
    <property type="molecule type" value="Genomic_DNA"/>
</dbReference>
<accession>A0A6J5N4J7</accession>
<reference evidence="1" key="1">
    <citation type="submission" date="2020-04" db="EMBL/GenBank/DDBJ databases">
        <authorList>
            <person name="Chiriac C."/>
            <person name="Salcher M."/>
            <person name="Ghai R."/>
            <person name="Kavagutti S V."/>
        </authorList>
    </citation>
    <scope>NUCLEOTIDE SEQUENCE</scope>
</reference>